<dbReference type="PANTHER" id="PTHR46438">
    <property type="entry name" value="ALPHA/BETA-HYDROLASES SUPERFAMILY PROTEIN"/>
    <property type="match status" value="1"/>
</dbReference>
<organism evidence="2 3">
    <name type="scientific">Cytobacillus spartinae</name>
    <dbReference type="NCBI Taxonomy" id="3299023"/>
    <lineage>
        <taxon>Bacteria</taxon>
        <taxon>Bacillati</taxon>
        <taxon>Bacillota</taxon>
        <taxon>Bacilli</taxon>
        <taxon>Bacillales</taxon>
        <taxon>Bacillaceae</taxon>
        <taxon>Cytobacillus</taxon>
    </lineage>
</organism>
<comment type="caution">
    <text evidence="2">The sequence shown here is derived from an EMBL/GenBank/DDBJ whole genome shotgun (WGS) entry which is preliminary data.</text>
</comment>
<dbReference type="Proteomes" id="UP001601059">
    <property type="component" value="Unassembled WGS sequence"/>
</dbReference>
<evidence type="ECO:0000259" key="1">
    <source>
        <dbReference type="Pfam" id="PF00561"/>
    </source>
</evidence>
<dbReference type="PANTHER" id="PTHR46438:SF11">
    <property type="entry name" value="LIPASE-RELATED"/>
    <property type="match status" value="1"/>
</dbReference>
<dbReference type="InterPro" id="IPR029058">
    <property type="entry name" value="AB_hydrolase_fold"/>
</dbReference>
<evidence type="ECO:0000313" key="3">
    <source>
        <dbReference type="Proteomes" id="UP001601059"/>
    </source>
</evidence>
<evidence type="ECO:0000313" key="2">
    <source>
        <dbReference type="EMBL" id="MFE8702401.1"/>
    </source>
</evidence>
<gene>
    <name evidence="2" type="ORF">ACFYKX_17525</name>
</gene>
<reference evidence="2 3" key="1">
    <citation type="submission" date="2024-08" db="EMBL/GenBank/DDBJ databases">
        <title>Two novel Cytobacillus novel species.</title>
        <authorList>
            <person name="Liu G."/>
        </authorList>
    </citation>
    <scope>NUCLEOTIDE SEQUENCE [LARGE SCALE GENOMIC DNA]</scope>
    <source>
        <strain evidence="2 3">FJAT-54145</strain>
    </source>
</reference>
<dbReference type="InterPro" id="IPR000073">
    <property type="entry name" value="AB_hydrolase_1"/>
</dbReference>
<dbReference type="InterPro" id="IPR000639">
    <property type="entry name" value="Epox_hydrolase-like"/>
</dbReference>
<keyword evidence="3" id="KW-1185">Reference proteome</keyword>
<keyword evidence="2" id="KW-0378">Hydrolase</keyword>
<dbReference type="GO" id="GO:0016787">
    <property type="term" value="F:hydrolase activity"/>
    <property type="evidence" value="ECO:0007669"/>
    <property type="project" value="UniProtKB-KW"/>
</dbReference>
<accession>A0ABW6KE10</accession>
<feature type="domain" description="AB hydrolase-1" evidence="1">
    <location>
        <begin position="30"/>
        <end position="128"/>
    </location>
</feature>
<proteinExistence type="predicted"/>
<feature type="domain" description="AB hydrolase-1" evidence="1">
    <location>
        <begin position="206"/>
        <end position="262"/>
    </location>
</feature>
<dbReference type="EMBL" id="JBIACK010000009">
    <property type="protein sequence ID" value="MFE8702401.1"/>
    <property type="molecule type" value="Genomic_DNA"/>
</dbReference>
<dbReference type="PRINTS" id="PR00412">
    <property type="entry name" value="EPOXHYDRLASE"/>
</dbReference>
<dbReference type="Pfam" id="PF00561">
    <property type="entry name" value="Abhydrolase_1"/>
    <property type="match status" value="2"/>
</dbReference>
<dbReference type="PRINTS" id="PR00111">
    <property type="entry name" value="ABHYDROLASE"/>
</dbReference>
<protein>
    <submittedName>
        <fullName evidence="2">Alpha/beta fold hydrolase</fullName>
    </submittedName>
</protein>
<dbReference type="Gene3D" id="3.40.50.1820">
    <property type="entry name" value="alpha/beta hydrolase"/>
    <property type="match status" value="1"/>
</dbReference>
<dbReference type="SUPFAM" id="SSF53474">
    <property type="entry name" value="alpha/beta-Hydrolases"/>
    <property type="match status" value="1"/>
</dbReference>
<name>A0ABW6KE10_9BACI</name>
<sequence>MEQTIFTGSKLINGNDIYYEFYPHDQPKDTVLLIHGFLSSSFSFRRLIPLLRREYNVISIDLPPFGKSGKSLNFTYSYENLAKSVIEFLRIMGFEKVHLIGHSMGGQISLNILHLYPSMVNKAILLCSSGYLQRSKRHLLLSSRIPFFHIYVKYHLARSGVLNNLKKVVHDQKMIDDEMILGYTSPFLEDDIFKALTRMIRDREGDLTAEKLNSIETPCLLIWGEHDRVVPLNVGKRLNKDLKNSDLIVFKDTGHLVPEERPEDTTKYIREFIAE</sequence>
<dbReference type="RefSeq" id="WP_389362368.1">
    <property type="nucleotide sequence ID" value="NZ_JBIACK010000009.1"/>
</dbReference>